<dbReference type="InterPro" id="IPR033762">
    <property type="entry name" value="MCM_OB"/>
</dbReference>
<dbReference type="Proteomes" id="UP000683925">
    <property type="component" value="Unassembled WGS sequence"/>
</dbReference>
<feature type="compositionally biased region" description="Basic and acidic residues" evidence="6">
    <location>
        <begin position="1150"/>
        <end position="1161"/>
    </location>
</feature>
<comment type="caution">
    <text evidence="8">The sequence shown here is derived from an EMBL/GenBank/DDBJ whole genome shotgun (WGS) entry which is preliminary data.</text>
</comment>
<keyword evidence="3" id="KW-0378">Hydrolase</keyword>
<dbReference type="GO" id="GO:0003697">
    <property type="term" value="F:single-stranded DNA binding"/>
    <property type="evidence" value="ECO:0007669"/>
    <property type="project" value="TreeGrafter"/>
</dbReference>
<dbReference type="GO" id="GO:1902975">
    <property type="term" value="P:mitotic DNA replication initiation"/>
    <property type="evidence" value="ECO:0007669"/>
    <property type="project" value="TreeGrafter"/>
</dbReference>
<feature type="domain" description="MCM C-terminal AAA(+) ATPase" evidence="7">
    <location>
        <begin position="299"/>
        <end position="505"/>
    </location>
</feature>
<name>A0A8S1UIF3_PAROT</name>
<evidence type="ECO:0000313" key="9">
    <source>
        <dbReference type="Proteomes" id="UP000683925"/>
    </source>
</evidence>
<dbReference type="Pfam" id="PF17855">
    <property type="entry name" value="MCM_lid"/>
    <property type="match status" value="2"/>
</dbReference>
<keyword evidence="9" id="KW-1185">Reference proteome</keyword>
<dbReference type="OMA" id="NTRACMP"/>
<dbReference type="EMBL" id="CAJJDP010000044">
    <property type="protein sequence ID" value="CAD8163923.1"/>
    <property type="molecule type" value="Genomic_DNA"/>
</dbReference>
<keyword evidence="4" id="KW-0067">ATP-binding</keyword>
<feature type="domain" description="MCM C-terminal AAA(+) ATPase" evidence="7">
    <location>
        <begin position="796"/>
        <end position="973"/>
    </location>
</feature>
<dbReference type="GO" id="GO:0017116">
    <property type="term" value="F:single-stranded DNA helicase activity"/>
    <property type="evidence" value="ECO:0007669"/>
    <property type="project" value="TreeGrafter"/>
</dbReference>
<organism evidence="8 9">
    <name type="scientific">Paramecium octaurelia</name>
    <dbReference type="NCBI Taxonomy" id="43137"/>
    <lineage>
        <taxon>Eukaryota</taxon>
        <taxon>Sar</taxon>
        <taxon>Alveolata</taxon>
        <taxon>Ciliophora</taxon>
        <taxon>Intramacronucleata</taxon>
        <taxon>Oligohymenophorea</taxon>
        <taxon>Peniculida</taxon>
        <taxon>Parameciidae</taxon>
        <taxon>Paramecium</taxon>
    </lineage>
</organism>
<evidence type="ECO:0000256" key="3">
    <source>
        <dbReference type="ARBA" id="ARBA00022801"/>
    </source>
</evidence>
<dbReference type="GO" id="GO:0016787">
    <property type="term" value="F:hydrolase activity"/>
    <property type="evidence" value="ECO:0007669"/>
    <property type="project" value="UniProtKB-KW"/>
</dbReference>
<dbReference type="Pfam" id="PF00493">
    <property type="entry name" value="MCM"/>
    <property type="match status" value="2"/>
</dbReference>
<dbReference type="PROSITE" id="PS50051">
    <property type="entry name" value="MCM_2"/>
    <property type="match status" value="2"/>
</dbReference>
<keyword evidence="2" id="KW-0547">Nucleotide-binding</keyword>
<feature type="compositionally biased region" description="Basic and acidic residues" evidence="6">
    <location>
        <begin position="682"/>
        <end position="693"/>
    </location>
</feature>
<dbReference type="GO" id="GO:0005524">
    <property type="term" value="F:ATP binding"/>
    <property type="evidence" value="ECO:0007669"/>
    <property type="project" value="UniProtKB-KW"/>
</dbReference>
<dbReference type="GO" id="GO:0042555">
    <property type="term" value="C:MCM complex"/>
    <property type="evidence" value="ECO:0007669"/>
    <property type="project" value="TreeGrafter"/>
</dbReference>
<sequence>MNPQDAPQQDLIYRDFLERFLSNIDIAQIEAMRQQNKIRFPINLDLLRSESRQQYPNLVDDLIRNPTDFIRVFQQKLSQICKQLQDQQEDDDKKGVQTDKTYKIYFEGKLGKNYVTPRGLGAAQINQLVCTQAIVTKMSLVLLKLQKSVHFIEKKNQFKQVEYFNNMDPSARTSSRQVRVVQKKDEEGNPMIFEFGLSDLNDMQTLVVQELPERTPTGMLPRSLEVILDQDLVDKVKPGDRVEITGVYKCIPNSSTKANGTFRTTLIAQNIKVMNAVQETKISEVDIRHIKEIAKKSNLLEYMSKSIAPSIFGHGIVKQSILLQLLGGTEKNLETGTHLRGDINILLIGDPSTAKSQLLRYVMGTAPLVVTTTGRGTSSVGLTAAVKRDNETGENTLEAGAMVLADGGVILIDEFDKMNEIDRVAIHEVMEQQTVTIAKAGIHCSLNARCSVLAAANPLYGEYQQDMPPTKNIGLPDSLLSRFDLLFIILDEKKKDIDRKVAERVTKNHRYKGQYDEEENIGDIIQPMAQMSIKQEISPFVQQSAVYHSNDQKDLLTQSFLKKYIMYAKENYPNVVLDDEAAEEVTRQWTKMRQNDLLEKQIRTQPITIRSLESLIRLASAHAKLRLSNIVTKQDVKIGAKLMKISLQMDQEEEVEDNKKPSGRKSSLQRLKSEQPLSAGRQKLESEQPKQEEQENQLIVKSDKKKQKQDDPKDKEAEFHLFLQQAHSQNITRDQLKAVHKVLRDFKEKLHQDVVDIDIIWGELQSQSRIIIADYLQFLKCLLELDKQEKVQFDDKKRTNLETGTHLRGDINILLIGDPSTAKSQLLRYVMGTAPLVVTTTGRGTSSVGLTAAVKRDNETGENTLEAGAMVLADGGVILIDEFDKMNEIDRVAIHEVMEQQTVTIAKAGIHCSLNARCSVLAAANPLYGEYQQDMPPTKNIGLPDSLLSRFDLLFIILDEKKKDIDRKVAERVTKNHRYKGQYDEEENIGDIIQPMAQMSIKQEISPFVQQSAVYHSNDQKDLLTQSFLKKYIMYAKENYPNVVLDDEAAEEVTRQWTKMRQNDLLEKQIRTQPITIRSLESLIRLASAHAKLRLSNIVTKQDVKIGAKLMKISLQMDQEEEVEDNKKPSGRKSSLQRLKSEQPLSAGRQKLESEQPKQEEQENQLIVKSDKKKQKQDDPKDKEAEFHLFLQQAHSQNITRDQLKAVHKVLRDFKEKLHQDVVDIDIIWGELQSQSRIIIADYLQFLKCLLELDKQEKVQFDDKKRTVQLL</sequence>
<evidence type="ECO:0000256" key="5">
    <source>
        <dbReference type="ARBA" id="ARBA00023125"/>
    </source>
</evidence>
<dbReference type="SMART" id="SM00350">
    <property type="entry name" value="MCM"/>
    <property type="match status" value="2"/>
</dbReference>
<evidence type="ECO:0000256" key="6">
    <source>
        <dbReference type="SAM" id="MobiDB-lite"/>
    </source>
</evidence>
<evidence type="ECO:0000259" key="7">
    <source>
        <dbReference type="PROSITE" id="PS50051"/>
    </source>
</evidence>
<dbReference type="InterPro" id="IPR041562">
    <property type="entry name" value="MCM_lid"/>
</dbReference>
<dbReference type="InterPro" id="IPR027925">
    <property type="entry name" value="MCM_N"/>
</dbReference>
<dbReference type="InterPro" id="IPR001208">
    <property type="entry name" value="MCM_dom"/>
</dbReference>
<dbReference type="AlphaFoldDB" id="A0A8S1UIF3"/>
<dbReference type="GO" id="GO:0000727">
    <property type="term" value="P:double-strand break repair via break-induced replication"/>
    <property type="evidence" value="ECO:0007669"/>
    <property type="project" value="TreeGrafter"/>
</dbReference>
<dbReference type="InterPro" id="IPR031327">
    <property type="entry name" value="MCM"/>
</dbReference>
<protein>
    <recommendedName>
        <fullName evidence="7">MCM C-terminal AAA(+) ATPase domain-containing protein</fullName>
    </recommendedName>
</protein>
<evidence type="ECO:0000256" key="1">
    <source>
        <dbReference type="ARBA" id="ARBA00022705"/>
    </source>
</evidence>
<feature type="region of interest" description="Disordered" evidence="6">
    <location>
        <begin position="649"/>
        <end position="715"/>
    </location>
</feature>
<accession>A0A8S1UIF3</accession>
<evidence type="ECO:0000256" key="2">
    <source>
        <dbReference type="ARBA" id="ARBA00022741"/>
    </source>
</evidence>
<dbReference type="SMART" id="SM00382">
    <property type="entry name" value="AAA"/>
    <property type="match status" value="2"/>
</dbReference>
<keyword evidence="1" id="KW-0235">DNA replication</keyword>
<feature type="region of interest" description="Disordered" evidence="6">
    <location>
        <begin position="1117"/>
        <end position="1183"/>
    </location>
</feature>
<proteinExistence type="predicted"/>
<reference evidence="8" key="1">
    <citation type="submission" date="2021-01" db="EMBL/GenBank/DDBJ databases">
        <authorList>
            <consortium name="Genoscope - CEA"/>
            <person name="William W."/>
        </authorList>
    </citation>
    <scope>NUCLEOTIDE SEQUENCE</scope>
</reference>
<keyword evidence="5" id="KW-0238">DNA-binding</keyword>
<dbReference type="GO" id="GO:0006271">
    <property type="term" value="P:DNA strand elongation involved in DNA replication"/>
    <property type="evidence" value="ECO:0007669"/>
    <property type="project" value="TreeGrafter"/>
</dbReference>
<dbReference type="Pfam" id="PF14551">
    <property type="entry name" value="MCM_N"/>
    <property type="match status" value="1"/>
</dbReference>
<gene>
    <name evidence="8" type="ORF">POCTA_138.1.T0440097</name>
</gene>
<dbReference type="GO" id="GO:0005634">
    <property type="term" value="C:nucleus"/>
    <property type="evidence" value="ECO:0007669"/>
    <property type="project" value="TreeGrafter"/>
</dbReference>
<dbReference type="Pfam" id="PF17207">
    <property type="entry name" value="MCM_OB"/>
    <property type="match status" value="1"/>
</dbReference>
<dbReference type="InterPro" id="IPR003593">
    <property type="entry name" value="AAA+_ATPase"/>
</dbReference>
<dbReference type="PANTHER" id="PTHR11630:SF46">
    <property type="entry name" value="DNA REPLICATION LICENSING FACTOR MCM3-RELATED"/>
    <property type="match status" value="1"/>
</dbReference>
<dbReference type="OrthoDB" id="1882346at2759"/>
<evidence type="ECO:0000313" key="8">
    <source>
        <dbReference type="EMBL" id="CAD8163923.1"/>
    </source>
</evidence>
<evidence type="ECO:0000256" key="4">
    <source>
        <dbReference type="ARBA" id="ARBA00022840"/>
    </source>
</evidence>
<dbReference type="PANTHER" id="PTHR11630">
    <property type="entry name" value="DNA REPLICATION LICENSING FACTOR MCM FAMILY MEMBER"/>
    <property type="match status" value="1"/>
</dbReference>